<feature type="domain" description="VOC" evidence="1">
    <location>
        <begin position="2"/>
        <end position="127"/>
    </location>
</feature>
<protein>
    <recommendedName>
        <fullName evidence="1">VOC domain-containing protein</fullName>
    </recommendedName>
</protein>
<dbReference type="RefSeq" id="WP_175174412.1">
    <property type="nucleotide sequence ID" value="NZ_CADIJX010000002.1"/>
</dbReference>
<evidence type="ECO:0000313" key="3">
    <source>
        <dbReference type="Proteomes" id="UP000494108"/>
    </source>
</evidence>
<dbReference type="InterPro" id="IPR037523">
    <property type="entry name" value="VOC_core"/>
</dbReference>
<accession>A0A6S6Z0E4</accession>
<dbReference type="EMBL" id="CADIJX010000002">
    <property type="protein sequence ID" value="CAB3641286.1"/>
    <property type="molecule type" value="Genomic_DNA"/>
</dbReference>
<gene>
    <name evidence="2" type="ORF">LMG3431_02120</name>
</gene>
<evidence type="ECO:0000259" key="1">
    <source>
        <dbReference type="PROSITE" id="PS51819"/>
    </source>
</evidence>
<keyword evidence="3" id="KW-1185">Reference proteome</keyword>
<dbReference type="Proteomes" id="UP000494108">
    <property type="component" value="Unassembled WGS sequence"/>
</dbReference>
<proteinExistence type="predicted"/>
<dbReference type="InterPro" id="IPR004360">
    <property type="entry name" value="Glyas_Fos-R_dOase_dom"/>
</dbReference>
<sequence length="130" mass="13907">MKFGYTIVYVPDVAASLTFFERAFGFSRRFLHESQTYGELDTGETTLSFAAHELGDMNFSGGHVEASSSVKPLGMELAFVTDDVAAAHAQAVSLGATELSPPVAKPWGQVVSYLRCPDGTLVELCTPVQG</sequence>
<dbReference type="InterPro" id="IPR029068">
    <property type="entry name" value="Glyas_Bleomycin-R_OHBP_Dase"/>
</dbReference>
<evidence type="ECO:0000313" key="2">
    <source>
        <dbReference type="EMBL" id="CAB3641286.1"/>
    </source>
</evidence>
<reference evidence="2 3" key="1">
    <citation type="submission" date="2020-04" db="EMBL/GenBank/DDBJ databases">
        <authorList>
            <person name="De Canck E."/>
        </authorList>
    </citation>
    <scope>NUCLEOTIDE SEQUENCE [LARGE SCALE GENOMIC DNA]</scope>
    <source>
        <strain evidence="2 3">LMG 3431</strain>
    </source>
</reference>
<dbReference type="CDD" id="cd07264">
    <property type="entry name" value="VOC_like"/>
    <property type="match status" value="1"/>
</dbReference>
<dbReference type="PROSITE" id="PS51819">
    <property type="entry name" value="VOC"/>
    <property type="match status" value="1"/>
</dbReference>
<dbReference type="SUPFAM" id="SSF54593">
    <property type="entry name" value="Glyoxalase/Bleomycin resistance protein/Dihydroxybiphenyl dioxygenase"/>
    <property type="match status" value="1"/>
</dbReference>
<name>A0A6S6Z0E4_9BURK</name>
<dbReference type="AlphaFoldDB" id="A0A6S6Z0E4"/>
<dbReference type="Pfam" id="PF00903">
    <property type="entry name" value="Glyoxalase"/>
    <property type="match status" value="1"/>
</dbReference>
<dbReference type="Gene3D" id="3.10.180.10">
    <property type="entry name" value="2,3-Dihydroxybiphenyl 1,2-Dioxygenase, domain 1"/>
    <property type="match status" value="1"/>
</dbReference>
<organism evidence="2 3">
    <name type="scientific">Achromobacter pestifer</name>
    <dbReference type="NCBI Taxonomy" id="1353889"/>
    <lineage>
        <taxon>Bacteria</taxon>
        <taxon>Pseudomonadati</taxon>
        <taxon>Pseudomonadota</taxon>
        <taxon>Betaproteobacteria</taxon>
        <taxon>Burkholderiales</taxon>
        <taxon>Alcaligenaceae</taxon>
        <taxon>Achromobacter</taxon>
    </lineage>
</organism>